<evidence type="ECO:0000313" key="1">
    <source>
        <dbReference type="EMBL" id="MPN37543.1"/>
    </source>
</evidence>
<comment type="caution">
    <text evidence="1">The sequence shown here is derived from an EMBL/GenBank/DDBJ whole genome shotgun (WGS) entry which is preliminary data.</text>
</comment>
<accession>A0A645HQ95</accession>
<gene>
    <name evidence="1" type="ORF">SDC9_185063</name>
</gene>
<proteinExistence type="predicted"/>
<protein>
    <submittedName>
        <fullName evidence="1">Uncharacterized protein</fullName>
    </submittedName>
</protein>
<dbReference type="AlphaFoldDB" id="A0A645HQ95"/>
<organism evidence="1">
    <name type="scientific">bioreactor metagenome</name>
    <dbReference type="NCBI Taxonomy" id="1076179"/>
    <lineage>
        <taxon>unclassified sequences</taxon>
        <taxon>metagenomes</taxon>
        <taxon>ecological metagenomes</taxon>
    </lineage>
</organism>
<dbReference type="EMBL" id="VSSQ01092253">
    <property type="protein sequence ID" value="MPN37543.1"/>
    <property type="molecule type" value="Genomic_DNA"/>
</dbReference>
<name>A0A645HQ95_9ZZZZ</name>
<sequence>MDQRIYIRDAVNRIVAHRAGYRGLGDDGAFGRQGSISKYVGEEHFIGTLNVVEKLLMTGVRITKFCNQTASLSMLFLRRLKGVDVNGRLFGTYSFQIPSNLGCTVDQPLASLLQLHDIGGVFQY</sequence>
<reference evidence="1" key="1">
    <citation type="submission" date="2019-08" db="EMBL/GenBank/DDBJ databases">
        <authorList>
            <person name="Kucharzyk K."/>
            <person name="Murdoch R.W."/>
            <person name="Higgins S."/>
            <person name="Loffler F."/>
        </authorList>
    </citation>
    <scope>NUCLEOTIDE SEQUENCE</scope>
</reference>